<evidence type="ECO:0000313" key="1">
    <source>
        <dbReference type="EMBL" id="MBU9699603.1"/>
    </source>
</evidence>
<evidence type="ECO:0008006" key="3">
    <source>
        <dbReference type="Google" id="ProtNLM"/>
    </source>
</evidence>
<dbReference type="RefSeq" id="WP_161763716.1">
    <property type="nucleotide sequence ID" value="NZ_JAAATX020000013.1"/>
</dbReference>
<reference evidence="1 2" key="1">
    <citation type="submission" date="2021-06" db="EMBL/GenBank/DDBJ databases">
        <title>Rhodobacteraceae bacterium strain HSP-20.</title>
        <authorList>
            <person name="Chen W.-M."/>
        </authorList>
    </citation>
    <scope>NUCLEOTIDE SEQUENCE [LARGE SCALE GENOMIC DNA]</scope>
    <source>
        <strain evidence="1 2">HSP-20</strain>
    </source>
</reference>
<protein>
    <recommendedName>
        <fullName evidence="3">Outer membrane protein beta-barrel domain-containing protein</fullName>
    </recommendedName>
</protein>
<sequence>MRREAGTGLKARRMGGVFRIMAALAVSAVAMSGGAARGQGFWQDTYLLDVYAGSQRSAAARELSRGGYELSGGGYVDFRDWYSPGFPDVTLLFLRQVTTDFGIIWGVSTGESGEKYRIDPALHLGFVYQYVPFENTVISVKATWPLFGKMRERTCEADYGDIGGVQTVNCRLAADPMPAEETLGYLVNLDGETDARISIGFTYSF</sequence>
<gene>
    <name evidence="1" type="ORF">GU927_017305</name>
</gene>
<dbReference type="EMBL" id="JAAATX020000013">
    <property type="protein sequence ID" value="MBU9699603.1"/>
    <property type="molecule type" value="Genomic_DNA"/>
</dbReference>
<proteinExistence type="predicted"/>
<keyword evidence="2" id="KW-1185">Reference proteome</keyword>
<evidence type="ECO:0000313" key="2">
    <source>
        <dbReference type="Proteomes" id="UP000731907"/>
    </source>
</evidence>
<name>A0ABS6J7P6_9RHOB</name>
<organism evidence="1 2">
    <name type="scientific">Paragemmobacter amnigenus</name>
    <dbReference type="NCBI Taxonomy" id="2852097"/>
    <lineage>
        <taxon>Bacteria</taxon>
        <taxon>Pseudomonadati</taxon>
        <taxon>Pseudomonadota</taxon>
        <taxon>Alphaproteobacteria</taxon>
        <taxon>Rhodobacterales</taxon>
        <taxon>Paracoccaceae</taxon>
        <taxon>Paragemmobacter</taxon>
    </lineage>
</organism>
<accession>A0ABS6J7P6</accession>
<comment type="caution">
    <text evidence="1">The sequence shown here is derived from an EMBL/GenBank/DDBJ whole genome shotgun (WGS) entry which is preliminary data.</text>
</comment>
<dbReference type="Proteomes" id="UP000731907">
    <property type="component" value="Unassembled WGS sequence"/>
</dbReference>